<dbReference type="InterPro" id="IPR036920">
    <property type="entry name" value="Ribosomal_uL16_sf"/>
</dbReference>
<dbReference type="Gene3D" id="3.90.1170.10">
    <property type="entry name" value="Ribosomal protein L10e/L16"/>
    <property type="match status" value="1"/>
</dbReference>
<proteinExistence type="inferred from homology"/>
<evidence type="ECO:0000313" key="5">
    <source>
        <dbReference type="Proteomes" id="UP001147747"/>
    </source>
</evidence>
<dbReference type="GeneID" id="81370668"/>
<dbReference type="GO" id="GO:0006412">
    <property type="term" value="P:translation"/>
    <property type="evidence" value="ECO:0007669"/>
    <property type="project" value="InterPro"/>
</dbReference>
<evidence type="ECO:0000256" key="3">
    <source>
        <dbReference type="ARBA" id="ARBA00023274"/>
    </source>
</evidence>
<dbReference type="Pfam" id="PF00252">
    <property type="entry name" value="Ribosomal_L16"/>
    <property type="match status" value="1"/>
</dbReference>
<dbReference type="GO" id="GO:0005840">
    <property type="term" value="C:ribosome"/>
    <property type="evidence" value="ECO:0007669"/>
    <property type="project" value="UniProtKB-KW"/>
</dbReference>
<organism evidence="4 5">
    <name type="scientific">Penicillium cosmopolitanum</name>
    <dbReference type="NCBI Taxonomy" id="1131564"/>
    <lineage>
        <taxon>Eukaryota</taxon>
        <taxon>Fungi</taxon>
        <taxon>Dikarya</taxon>
        <taxon>Ascomycota</taxon>
        <taxon>Pezizomycotina</taxon>
        <taxon>Eurotiomycetes</taxon>
        <taxon>Eurotiomycetidae</taxon>
        <taxon>Eurotiales</taxon>
        <taxon>Aspergillaceae</taxon>
        <taxon>Penicillium</taxon>
    </lineage>
</organism>
<evidence type="ECO:0000256" key="2">
    <source>
        <dbReference type="ARBA" id="ARBA00022980"/>
    </source>
</evidence>
<dbReference type="PANTHER" id="PTHR11726">
    <property type="entry name" value="60S RIBOSOMAL PROTEIN L10"/>
    <property type="match status" value="1"/>
</dbReference>
<name>A0A9W9VYF2_9EURO</name>
<dbReference type="Gene3D" id="3.30.60.300">
    <property type="match status" value="1"/>
</dbReference>
<dbReference type="EMBL" id="JAPZBU010000008">
    <property type="protein sequence ID" value="KAJ5391561.1"/>
    <property type="molecule type" value="Genomic_DNA"/>
</dbReference>
<sequence>MARRPARCYRYCKNKPYPKSRFNRGVPDAKIRIFDLGRKKASVDDFPCAVHLVSNEYEQLSSEALEAARICANKYLVKVAGKESFHMRVRVHPYHVIRINKMLSVAGADRLQTGMRGAFGKPAGKVARVSVGQILLSVRTIDRHRATAVEALRRSMYKFPGRQKVVVSKMWGFTPLPRAEYLRLKEDGLVRNDGAYVQFNRRKGEVVENMKNFPQAYTKSTVEAL</sequence>
<reference evidence="4" key="2">
    <citation type="journal article" date="2023" name="IMA Fungus">
        <title>Comparative genomic study of the Penicillium genus elucidates a diverse pangenome and 15 lateral gene transfer events.</title>
        <authorList>
            <person name="Petersen C."/>
            <person name="Sorensen T."/>
            <person name="Nielsen M.R."/>
            <person name="Sondergaard T.E."/>
            <person name="Sorensen J.L."/>
            <person name="Fitzpatrick D.A."/>
            <person name="Frisvad J.C."/>
            <person name="Nielsen K.L."/>
        </authorList>
    </citation>
    <scope>NUCLEOTIDE SEQUENCE</scope>
    <source>
        <strain evidence="4">IBT 29677</strain>
    </source>
</reference>
<dbReference type="Proteomes" id="UP001147747">
    <property type="component" value="Unassembled WGS sequence"/>
</dbReference>
<reference evidence="4" key="1">
    <citation type="submission" date="2022-12" db="EMBL/GenBank/DDBJ databases">
        <authorList>
            <person name="Petersen C."/>
        </authorList>
    </citation>
    <scope>NUCLEOTIDE SEQUENCE</scope>
    <source>
        <strain evidence="4">IBT 29677</strain>
    </source>
</reference>
<dbReference type="GO" id="GO:0003735">
    <property type="term" value="F:structural constituent of ribosome"/>
    <property type="evidence" value="ECO:0007669"/>
    <property type="project" value="InterPro"/>
</dbReference>
<evidence type="ECO:0000313" key="4">
    <source>
        <dbReference type="EMBL" id="KAJ5391561.1"/>
    </source>
</evidence>
<evidence type="ECO:0000256" key="1">
    <source>
        <dbReference type="ARBA" id="ARBA00008931"/>
    </source>
</evidence>
<dbReference type="NCBIfam" id="TIGR00279">
    <property type="entry name" value="uL16_euk_arch"/>
    <property type="match status" value="1"/>
</dbReference>
<dbReference type="InterPro" id="IPR047873">
    <property type="entry name" value="Ribosomal_uL16"/>
</dbReference>
<dbReference type="FunFam" id="3.90.1170.10:FF:000002">
    <property type="entry name" value="60S ribosomal protein L10"/>
    <property type="match status" value="1"/>
</dbReference>
<keyword evidence="3" id="KW-0687">Ribonucleoprotein</keyword>
<dbReference type="OrthoDB" id="10258869at2759"/>
<dbReference type="RefSeq" id="XP_056487239.1">
    <property type="nucleotide sequence ID" value="XM_056631688.1"/>
</dbReference>
<dbReference type="PIRSF" id="PIRSF005590">
    <property type="entry name" value="Ribosomal_L10"/>
    <property type="match status" value="1"/>
</dbReference>
<keyword evidence="5" id="KW-1185">Reference proteome</keyword>
<dbReference type="InterPro" id="IPR001197">
    <property type="entry name" value="Ribosomal_uL16_euk_arch"/>
</dbReference>
<dbReference type="InterPro" id="IPR018255">
    <property type="entry name" value="Ribosomal_uL16_CS_euk_arc"/>
</dbReference>
<dbReference type="SUPFAM" id="SSF54686">
    <property type="entry name" value="Ribosomal protein L16p/L10e"/>
    <property type="match status" value="1"/>
</dbReference>
<dbReference type="GO" id="GO:1990904">
    <property type="term" value="C:ribonucleoprotein complex"/>
    <property type="evidence" value="ECO:0007669"/>
    <property type="project" value="UniProtKB-KW"/>
</dbReference>
<dbReference type="CDD" id="cd01433">
    <property type="entry name" value="Ribosomal_L16_L10e"/>
    <property type="match status" value="1"/>
</dbReference>
<comment type="similarity">
    <text evidence="1">Belongs to the universal ribosomal protein uL16 family.</text>
</comment>
<keyword evidence="2 4" id="KW-0689">Ribosomal protein</keyword>
<accession>A0A9W9VYF2</accession>
<gene>
    <name evidence="4" type="ORF">N7509_007051</name>
</gene>
<comment type="caution">
    <text evidence="4">The sequence shown here is derived from an EMBL/GenBank/DDBJ whole genome shotgun (WGS) entry which is preliminary data.</text>
</comment>
<protein>
    <submittedName>
        <fullName evidence="4">Ribosomal protein L10e/L16</fullName>
    </submittedName>
</protein>
<dbReference type="InterPro" id="IPR016180">
    <property type="entry name" value="Ribosomal_uL16_dom"/>
</dbReference>
<dbReference type="AlphaFoldDB" id="A0A9W9VYF2"/>
<dbReference type="PROSITE" id="PS01257">
    <property type="entry name" value="RIBOSOMAL_L10E"/>
    <property type="match status" value="1"/>
</dbReference>
<dbReference type="NCBIfam" id="NF003239">
    <property type="entry name" value="PRK04199.1-4"/>
    <property type="match status" value="1"/>
</dbReference>